<dbReference type="Proteomes" id="UP000014197">
    <property type="component" value="Unassembled WGS sequence"/>
</dbReference>
<evidence type="ECO:0000313" key="3">
    <source>
        <dbReference type="Proteomes" id="UP000014197"/>
    </source>
</evidence>
<accession>A0ABN0LAC0</accession>
<evidence type="ECO:0000256" key="1">
    <source>
        <dbReference type="SAM" id="Phobius"/>
    </source>
</evidence>
<keyword evidence="1" id="KW-0472">Membrane</keyword>
<evidence type="ECO:0000313" key="2">
    <source>
        <dbReference type="EMBL" id="EOT61418.1"/>
    </source>
</evidence>
<feature type="transmembrane region" description="Helical" evidence="1">
    <location>
        <begin position="7"/>
        <end position="24"/>
    </location>
</feature>
<dbReference type="RefSeq" id="WP_016249888.1">
    <property type="nucleotide sequence ID" value="NZ_KE136479.1"/>
</dbReference>
<keyword evidence="1" id="KW-0812">Transmembrane</keyword>
<dbReference type="EMBL" id="ASVY01000002">
    <property type="protein sequence ID" value="EOT61418.1"/>
    <property type="molecule type" value="Genomic_DNA"/>
</dbReference>
<dbReference type="Gene3D" id="3.10.20.320">
    <property type="entry name" value="Putative peptidoglycan bound protein (lpxtg motif)"/>
    <property type="match status" value="3"/>
</dbReference>
<sequence length="1182" mass="129334">MKKFKNSLIAGIVIGVIGVSGLFYEPAFAHDLDPEEISEVFTGVESPLTRVAGFDWTIFDSPGELEGAVSQTKNTAVPIDVSGLTGDKKLKRDYYMVFGGVDKNDKKASFEAGTAGTTGKLLSQTGVNFPSVVGGKGPTDVMVGYGFDYINEYPGGGNLGSGFDLALPFVANGKVAWATGDPASSTVTPSRITPSVKIGTIEKLMTNNAKHEIYAYGYLKLYDSTEALRLKVPVRISGKPVNNKGRIRFTMKYYNTESVNRLFGSTYGVHMDIQGKHTESMMYSLGNNEGLYFKQETNKVATRLLDGENYYLYFYRGNYGDNSTNPPVSFIGNDDAYAMISNYFRRDWRVMYPIKETVDIAADTQYPYLNHPGWLYLYPQAILRPNEIGSSDLEISVTEQKARAVMYKYVDDAGKTLESVTDTLFTGDTYNPLDFKKEFTGYKFDRVDDPGKGLVGNTPITITFHYKTARTATINYLDDKNQVIETKKETLYVGDTYNVETYKKEITGYTFVRVDPASGTVGAEDLTLNLHYKANMTGSQTITFDDVTAGTTEVTTTEIGHELKVNIKTSYTVEVKGWENITLTAPIPKGFVFKPGSFMEGKKSIPDDKLTIGSGTLSFNMGNFASTLTPGRYYKMHTYSLIASKDAPQGVPIKWPATAAGTDLTVTSEGQLTVLKKQPITVTFKSDKGTELHEPIVTETYEVGSKVDLTKLPAVTTAVKSLTDKGYLVTRPANETALTVTEGGTTAAYTFQYKTTITATINYLDDKNQVIETKEETLSVGDTYNVETYKKEITGYTFVRVDPASGTVGVEDLTLNLHYKANMIGSQTITFDDVTAGTIGVTTTETGHELKVNIKTSYTVEVKGWENITLTAPIPKGFVFKPGSFMEGKTSIPDDKLTIGTGTLSFNMGRFASTLAPGRYYKMHTYSLIASKDAPQGVPIKWPATAAGTDLTVTSEGQLTVLNKQPITVTFKSDKGTELHAPIVTETYEVGSKVDLTKLPAVTTAVKSLTDKGYLVTRPANETALTVAEGGTTAAYTFSGTLSLTSVPKVLNFGTIRYTTKTQRVENPSYVDPLVVRDTRSDKADGWTMTAEVTTPMTNVDNKLLKNALRYVYKGKEQTLSSDAQVVYTATTPTIPESYSVSENWGTTKGSDGVKFQLDSSETVYTGEYTGVITWKIMPGQP</sequence>
<comment type="caution">
    <text evidence="2">The sequence shown here is derived from an EMBL/GenBank/DDBJ whole genome shotgun (WGS) entry which is preliminary data.</text>
</comment>
<reference evidence="2 3" key="1">
    <citation type="submission" date="2013-03" db="EMBL/GenBank/DDBJ databases">
        <title>The Genome Sequence of Enterococcus haemoperoxidus BAA-382 (PacBio/Illumina hybrid assembly).</title>
        <authorList>
            <consortium name="The Broad Institute Genomics Platform"/>
            <consortium name="The Broad Institute Genome Sequencing Center for Infectious Disease"/>
            <person name="Earl A."/>
            <person name="Russ C."/>
            <person name="Gilmore M."/>
            <person name="Surin D."/>
            <person name="Walker B."/>
            <person name="Young S."/>
            <person name="Zeng Q."/>
            <person name="Gargeya S."/>
            <person name="Fitzgerald M."/>
            <person name="Haas B."/>
            <person name="Abouelleil A."/>
            <person name="Allen A.W."/>
            <person name="Alvarado L."/>
            <person name="Arachchi H.M."/>
            <person name="Berlin A.M."/>
            <person name="Chapman S.B."/>
            <person name="Gainer-Dewar J."/>
            <person name="Goldberg J."/>
            <person name="Griggs A."/>
            <person name="Gujja S."/>
            <person name="Hansen M."/>
            <person name="Howarth C."/>
            <person name="Imamovic A."/>
            <person name="Ireland A."/>
            <person name="Larimer J."/>
            <person name="McCowan C."/>
            <person name="Murphy C."/>
            <person name="Pearson M."/>
            <person name="Poon T.W."/>
            <person name="Priest M."/>
            <person name="Roberts A."/>
            <person name="Saif S."/>
            <person name="Shea T."/>
            <person name="Sisk P."/>
            <person name="Sykes S."/>
            <person name="Wortman J."/>
            <person name="Nusbaum C."/>
            <person name="Birren B."/>
        </authorList>
    </citation>
    <scope>NUCLEOTIDE SEQUENCE [LARGE SCALE GENOMIC DNA]</scope>
    <source>
        <strain evidence="2 3">ATCC BAA-382</strain>
    </source>
</reference>
<proteinExistence type="predicted"/>
<gene>
    <name evidence="2" type="ORF">I583_00397</name>
</gene>
<evidence type="ECO:0008006" key="4">
    <source>
        <dbReference type="Google" id="ProtNLM"/>
    </source>
</evidence>
<keyword evidence="3" id="KW-1185">Reference proteome</keyword>
<protein>
    <recommendedName>
        <fullName evidence="4">MucBP domain-containing protein</fullName>
    </recommendedName>
</protein>
<organism evidence="2 3">
    <name type="scientific">Enterococcus haemoperoxidus ATCC BAA-382</name>
    <dbReference type="NCBI Taxonomy" id="1158608"/>
    <lineage>
        <taxon>Bacteria</taxon>
        <taxon>Bacillati</taxon>
        <taxon>Bacillota</taxon>
        <taxon>Bacilli</taxon>
        <taxon>Lactobacillales</taxon>
        <taxon>Enterococcaceae</taxon>
        <taxon>Enterococcus</taxon>
    </lineage>
</organism>
<keyword evidence="1" id="KW-1133">Transmembrane helix</keyword>
<name>A0ABN0LAC0_9ENTE</name>